<dbReference type="Gene3D" id="3.30.1490.120">
    <property type="entry name" value="RNA polymerase Rpb7-like, N-terminal domain"/>
    <property type="match status" value="1"/>
</dbReference>
<dbReference type="InterPro" id="IPR036898">
    <property type="entry name" value="RNA_pol_Rpb7-like_N_sf"/>
</dbReference>
<evidence type="ECO:0000256" key="1">
    <source>
        <dbReference type="ARBA" id="ARBA00022478"/>
    </source>
</evidence>
<dbReference type="GO" id="GO:0000428">
    <property type="term" value="C:DNA-directed RNA polymerase complex"/>
    <property type="evidence" value="ECO:0007669"/>
    <property type="project" value="UniProtKB-KW"/>
</dbReference>
<dbReference type="EMBL" id="MN739396">
    <property type="protein sequence ID" value="QHT02653.1"/>
    <property type="molecule type" value="Genomic_DNA"/>
</dbReference>
<keyword evidence="2" id="KW-0804">Transcription</keyword>
<evidence type="ECO:0000313" key="3">
    <source>
        <dbReference type="EMBL" id="QHT02653.1"/>
    </source>
</evidence>
<protein>
    <recommendedName>
        <fullName evidence="4">S1 motif domain-containing protein</fullName>
    </recommendedName>
</protein>
<keyword evidence="1" id="KW-0240">DNA-directed RNA polymerase</keyword>
<organism evidence="3">
    <name type="scientific">viral metagenome</name>
    <dbReference type="NCBI Taxonomy" id="1070528"/>
    <lineage>
        <taxon>unclassified sequences</taxon>
        <taxon>metagenomes</taxon>
        <taxon>organismal metagenomes</taxon>
    </lineage>
</organism>
<proteinExistence type="predicted"/>
<sequence>MSDYISSQLLTTSINVDMKNIKGDINELLYKLLKKKYEGVCNKDGYIQKGSLQIVNRSIGSVKTINNTSYIVYEITYKANIFSPVKGTKLDITINSITKMGIIGFLKDTDDDTIENSPFIIIVPKEYFEDDNIDDYKVNNELKVQIEDSRIKYMSKNIQIVAKPV</sequence>
<evidence type="ECO:0008006" key="4">
    <source>
        <dbReference type="Google" id="ProtNLM"/>
    </source>
</evidence>
<accession>A0A6C0CEC3</accession>
<name>A0A6C0CEC3_9ZZZZ</name>
<evidence type="ECO:0000256" key="2">
    <source>
        <dbReference type="ARBA" id="ARBA00023163"/>
    </source>
</evidence>
<dbReference type="AlphaFoldDB" id="A0A6C0CEC3"/>
<reference evidence="3" key="1">
    <citation type="journal article" date="2020" name="Nature">
        <title>Giant virus diversity and host interactions through global metagenomics.</title>
        <authorList>
            <person name="Schulz F."/>
            <person name="Roux S."/>
            <person name="Paez-Espino D."/>
            <person name="Jungbluth S."/>
            <person name="Walsh D.A."/>
            <person name="Denef V.J."/>
            <person name="McMahon K.D."/>
            <person name="Konstantinidis K.T."/>
            <person name="Eloe-Fadrosh E.A."/>
            <person name="Kyrpides N.C."/>
            <person name="Woyke T."/>
        </authorList>
    </citation>
    <scope>NUCLEOTIDE SEQUENCE</scope>
    <source>
        <strain evidence="3">GVMAG-M-3300020595-32</strain>
    </source>
</reference>